<evidence type="ECO:0000313" key="3">
    <source>
        <dbReference type="EMBL" id="PHT69483.1"/>
    </source>
</evidence>
<dbReference type="InterPro" id="IPR036517">
    <property type="entry name" value="FF_domain_sf"/>
</dbReference>
<accession>A0A2G2YIA3</accession>
<keyword evidence="1" id="KW-0812">Transmembrane</keyword>
<reference evidence="3 4" key="1">
    <citation type="journal article" date="2014" name="Nat. Genet.">
        <title>Genome sequence of the hot pepper provides insights into the evolution of pungency in Capsicum species.</title>
        <authorList>
            <person name="Kim S."/>
            <person name="Park M."/>
            <person name="Yeom S.I."/>
            <person name="Kim Y.M."/>
            <person name="Lee J.M."/>
            <person name="Lee H.A."/>
            <person name="Seo E."/>
            <person name="Choi J."/>
            <person name="Cheong K."/>
            <person name="Kim K.T."/>
            <person name="Jung K."/>
            <person name="Lee G.W."/>
            <person name="Oh S.K."/>
            <person name="Bae C."/>
            <person name="Kim S.B."/>
            <person name="Lee H.Y."/>
            <person name="Kim S.Y."/>
            <person name="Kim M.S."/>
            <person name="Kang B.C."/>
            <person name="Jo Y.D."/>
            <person name="Yang H.B."/>
            <person name="Jeong H.J."/>
            <person name="Kang W.H."/>
            <person name="Kwon J.K."/>
            <person name="Shin C."/>
            <person name="Lim J.Y."/>
            <person name="Park J.H."/>
            <person name="Huh J.H."/>
            <person name="Kim J.S."/>
            <person name="Kim B.D."/>
            <person name="Cohen O."/>
            <person name="Paran I."/>
            <person name="Suh M.C."/>
            <person name="Lee S.B."/>
            <person name="Kim Y.K."/>
            <person name="Shin Y."/>
            <person name="Noh S.J."/>
            <person name="Park J."/>
            <person name="Seo Y.S."/>
            <person name="Kwon S.Y."/>
            <person name="Kim H.A."/>
            <person name="Park J.M."/>
            <person name="Kim H.J."/>
            <person name="Choi S.B."/>
            <person name="Bosland P.W."/>
            <person name="Reeves G."/>
            <person name="Jo S.H."/>
            <person name="Lee B.W."/>
            <person name="Cho H.T."/>
            <person name="Choi H.S."/>
            <person name="Lee M.S."/>
            <person name="Yu Y."/>
            <person name="Do Choi Y."/>
            <person name="Park B.S."/>
            <person name="van Deynze A."/>
            <person name="Ashrafi H."/>
            <person name="Hill T."/>
            <person name="Kim W.T."/>
            <person name="Pai H.S."/>
            <person name="Ahn H.K."/>
            <person name="Yeam I."/>
            <person name="Giovannoni J.J."/>
            <person name="Rose J.K."/>
            <person name="Sorensen I."/>
            <person name="Lee S.J."/>
            <person name="Kim R.W."/>
            <person name="Choi I.Y."/>
            <person name="Choi B.S."/>
            <person name="Lim J.S."/>
            <person name="Lee Y.H."/>
            <person name="Choi D."/>
        </authorList>
    </citation>
    <scope>NUCLEOTIDE SEQUENCE [LARGE SCALE GENOMIC DNA]</scope>
    <source>
        <strain evidence="4">cv. CM334</strain>
    </source>
</reference>
<evidence type="ECO:0000259" key="2">
    <source>
        <dbReference type="PROSITE" id="PS51676"/>
    </source>
</evidence>
<evidence type="ECO:0000313" key="4">
    <source>
        <dbReference type="Proteomes" id="UP000222542"/>
    </source>
</evidence>
<dbReference type="AlphaFoldDB" id="A0A2G2YIA3"/>
<reference evidence="3 4" key="2">
    <citation type="journal article" date="2017" name="Genome Biol.">
        <title>New reference genome sequences of hot pepper reveal the massive evolution of plant disease-resistance genes by retroduplication.</title>
        <authorList>
            <person name="Kim S."/>
            <person name="Park J."/>
            <person name="Yeom S.I."/>
            <person name="Kim Y.M."/>
            <person name="Seo E."/>
            <person name="Kim K.T."/>
            <person name="Kim M.S."/>
            <person name="Lee J.M."/>
            <person name="Cheong K."/>
            <person name="Shin H.S."/>
            <person name="Kim S.B."/>
            <person name="Han K."/>
            <person name="Lee J."/>
            <person name="Park M."/>
            <person name="Lee H.A."/>
            <person name="Lee H.Y."/>
            <person name="Lee Y."/>
            <person name="Oh S."/>
            <person name="Lee J.H."/>
            <person name="Choi E."/>
            <person name="Choi E."/>
            <person name="Lee S.E."/>
            <person name="Jeon J."/>
            <person name="Kim H."/>
            <person name="Choi G."/>
            <person name="Song H."/>
            <person name="Lee J."/>
            <person name="Lee S.C."/>
            <person name="Kwon J.K."/>
            <person name="Lee H.Y."/>
            <person name="Koo N."/>
            <person name="Hong Y."/>
            <person name="Kim R.W."/>
            <person name="Kang W.H."/>
            <person name="Huh J.H."/>
            <person name="Kang B.C."/>
            <person name="Yang T.J."/>
            <person name="Lee Y.H."/>
            <person name="Bennetzen J.L."/>
            <person name="Choi D."/>
        </authorList>
    </citation>
    <scope>NUCLEOTIDE SEQUENCE [LARGE SCALE GENOMIC DNA]</scope>
    <source>
        <strain evidence="4">cv. CM334</strain>
    </source>
</reference>
<dbReference type="Proteomes" id="UP000222542">
    <property type="component" value="Unassembled WGS sequence"/>
</dbReference>
<keyword evidence="1" id="KW-0472">Membrane</keyword>
<dbReference type="Gene3D" id="1.10.10.440">
    <property type="entry name" value="FF domain"/>
    <property type="match status" value="1"/>
</dbReference>
<keyword evidence="1" id="KW-1133">Transmembrane helix</keyword>
<feature type="domain" description="FF" evidence="2">
    <location>
        <begin position="20"/>
        <end position="70"/>
    </location>
</feature>
<dbReference type="PROSITE" id="PS51676">
    <property type="entry name" value="FF"/>
    <property type="match status" value="1"/>
</dbReference>
<evidence type="ECO:0000256" key="1">
    <source>
        <dbReference type="SAM" id="Phobius"/>
    </source>
</evidence>
<dbReference type="InterPro" id="IPR002713">
    <property type="entry name" value="FF_domain"/>
</dbReference>
<proteinExistence type="predicted"/>
<sequence length="226" mass="25028">MTTKNHTLNWPEHAKALEEQKRNRVEYLEFLKSCDFIKWRKVQDRLETDERCSHLDKIDHLDIFQEYLRDLESEEEEQRKLQMIKDFAAYLAVLSNTSGSTTKDLFTDIMDELEKQLLAMLVMIVVIVEIVGIVVTVMILVIGSGDGGCDVKLVNVSSWSYDGGMVVRIDTVASIEDGGGRGGDASDSGVIVLVLIDELVGSRDRPVAVDGGSVGGRGVHGSIWVG</sequence>
<dbReference type="GO" id="GO:0005634">
    <property type="term" value="C:nucleus"/>
    <property type="evidence" value="ECO:0007669"/>
    <property type="project" value="UniProtKB-ARBA"/>
</dbReference>
<gene>
    <name evidence="3" type="ORF">T459_28970</name>
</gene>
<feature type="transmembrane region" description="Helical" evidence="1">
    <location>
        <begin position="117"/>
        <end position="142"/>
    </location>
</feature>
<keyword evidence="4" id="KW-1185">Reference proteome</keyword>
<dbReference type="GO" id="GO:0045292">
    <property type="term" value="P:mRNA cis splicing, via spliceosome"/>
    <property type="evidence" value="ECO:0007669"/>
    <property type="project" value="InterPro"/>
</dbReference>
<dbReference type="PANTHER" id="PTHR11864:SF0">
    <property type="entry name" value="PRP40 PRE-MRNA PROCESSING FACTOR 40 HOMOLOG A (YEAST)"/>
    <property type="match status" value="1"/>
</dbReference>
<dbReference type="InterPro" id="IPR039726">
    <property type="entry name" value="Prp40-like"/>
</dbReference>
<comment type="caution">
    <text evidence="3">The sequence shown here is derived from an EMBL/GenBank/DDBJ whole genome shotgun (WGS) entry which is preliminary data.</text>
</comment>
<protein>
    <recommendedName>
        <fullName evidence="2">FF domain-containing protein</fullName>
    </recommendedName>
</protein>
<dbReference type="PANTHER" id="PTHR11864">
    <property type="entry name" value="PRE-MRNA-PROCESSING PROTEIN PRP40"/>
    <property type="match status" value="1"/>
</dbReference>
<dbReference type="Gramene" id="PHT69483">
    <property type="protein sequence ID" value="PHT69483"/>
    <property type="gene ID" value="T459_28970"/>
</dbReference>
<organism evidence="3 4">
    <name type="scientific">Capsicum annuum</name>
    <name type="common">Capsicum pepper</name>
    <dbReference type="NCBI Taxonomy" id="4072"/>
    <lineage>
        <taxon>Eukaryota</taxon>
        <taxon>Viridiplantae</taxon>
        <taxon>Streptophyta</taxon>
        <taxon>Embryophyta</taxon>
        <taxon>Tracheophyta</taxon>
        <taxon>Spermatophyta</taxon>
        <taxon>Magnoliopsida</taxon>
        <taxon>eudicotyledons</taxon>
        <taxon>Gunneridae</taxon>
        <taxon>Pentapetalae</taxon>
        <taxon>asterids</taxon>
        <taxon>lamiids</taxon>
        <taxon>Solanales</taxon>
        <taxon>Solanaceae</taxon>
        <taxon>Solanoideae</taxon>
        <taxon>Capsiceae</taxon>
        <taxon>Capsicum</taxon>
    </lineage>
</organism>
<dbReference type="STRING" id="4072.A0A2G2YIA3"/>
<dbReference type="SUPFAM" id="SSF81698">
    <property type="entry name" value="FF domain"/>
    <property type="match status" value="1"/>
</dbReference>
<name>A0A2G2YIA3_CAPAN</name>
<dbReference type="EMBL" id="AYRZ02000011">
    <property type="protein sequence ID" value="PHT69483.1"/>
    <property type="molecule type" value="Genomic_DNA"/>
</dbReference>